<dbReference type="PROSITE" id="PS50082">
    <property type="entry name" value="WD_REPEATS_2"/>
    <property type="match status" value="1"/>
</dbReference>
<dbReference type="FunFam" id="2.130.10.10:FF:000180">
    <property type="entry name" value="WD repeat-containing protein 76"/>
    <property type="match status" value="1"/>
</dbReference>
<comment type="similarity">
    <text evidence="2">Belongs to the WD repeat DDB2/WDR76 family.</text>
</comment>
<feature type="repeat" description="WD" evidence="6">
    <location>
        <begin position="338"/>
        <end position="373"/>
    </location>
</feature>
<dbReference type="EMBL" id="BSYO01000022">
    <property type="protein sequence ID" value="GMH20589.1"/>
    <property type="molecule type" value="Genomic_DNA"/>
</dbReference>
<dbReference type="SMART" id="SM00320">
    <property type="entry name" value="WD40"/>
    <property type="match status" value="4"/>
</dbReference>
<protein>
    <recommendedName>
        <fullName evidence="3">WD repeat-containing protein 76</fullName>
    </recommendedName>
</protein>
<comment type="function">
    <text evidence="1">Specifically binds 5-hydroxymethylcytosine (5hmC), suggesting that it acts as a specific reader of 5hmC.</text>
</comment>
<keyword evidence="4 6" id="KW-0853">WD repeat</keyword>
<proteinExistence type="inferred from homology"/>
<dbReference type="InterPro" id="IPR001680">
    <property type="entry name" value="WD40_rpt"/>
</dbReference>
<dbReference type="AlphaFoldDB" id="A0AAD3T0Q9"/>
<dbReference type="GO" id="GO:0003677">
    <property type="term" value="F:DNA binding"/>
    <property type="evidence" value="ECO:0007669"/>
    <property type="project" value="TreeGrafter"/>
</dbReference>
<accession>A0AAD3T0Q9</accession>
<evidence type="ECO:0000313" key="8">
    <source>
        <dbReference type="EMBL" id="GMH20589.1"/>
    </source>
</evidence>
<dbReference type="Pfam" id="PF00400">
    <property type="entry name" value="WD40"/>
    <property type="match status" value="2"/>
</dbReference>
<evidence type="ECO:0000313" key="9">
    <source>
        <dbReference type="Proteomes" id="UP001279734"/>
    </source>
</evidence>
<evidence type="ECO:0000256" key="6">
    <source>
        <dbReference type="PROSITE-ProRule" id="PRU00221"/>
    </source>
</evidence>
<organism evidence="8 9">
    <name type="scientific">Nepenthes gracilis</name>
    <name type="common">Slender pitcher plant</name>
    <dbReference type="NCBI Taxonomy" id="150966"/>
    <lineage>
        <taxon>Eukaryota</taxon>
        <taxon>Viridiplantae</taxon>
        <taxon>Streptophyta</taxon>
        <taxon>Embryophyta</taxon>
        <taxon>Tracheophyta</taxon>
        <taxon>Spermatophyta</taxon>
        <taxon>Magnoliopsida</taxon>
        <taxon>eudicotyledons</taxon>
        <taxon>Gunneridae</taxon>
        <taxon>Pentapetalae</taxon>
        <taxon>Caryophyllales</taxon>
        <taxon>Nepenthaceae</taxon>
        <taxon>Nepenthes</taxon>
    </lineage>
</organism>
<comment type="caution">
    <text evidence="8">The sequence shown here is derived from an EMBL/GenBank/DDBJ whole genome shotgun (WGS) entry which is preliminary data.</text>
</comment>
<name>A0AAD3T0Q9_NEPGR</name>
<evidence type="ECO:0000256" key="1">
    <source>
        <dbReference type="ARBA" id="ARBA00002530"/>
    </source>
</evidence>
<dbReference type="SUPFAM" id="SSF50978">
    <property type="entry name" value="WD40 repeat-like"/>
    <property type="match status" value="1"/>
</dbReference>
<evidence type="ECO:0000256" key="5">
    <source>
        <dbReference type="ARBA" id="ARBA00022737"/>
    </source>
</evidence>
<dbReference type="InterPro" id="IPR050853">
    <property type="entry name" value="WD_repeat_DNA-damage-binding"/>
</dbReference>
<evidence type="ECO:0000256" key="3">
    <source>
        <dbReference type="ARBA" id="ARBA00021234"/>
    </source>
</evidence>
<dbReference type="InterPro" id="IPR036322">
    <property type="entry name" value="WD40_repeat_dom_sf"/>
</dbReference>
<sequence>MATEKLTEYERRRLETIKRNEEMLVSLKIHTRLSELSAAFKRQRAEKSYKVSPEKKPKSEEPVVIRRSLRTRGLPPDAPGLGDEIIELRAKPSKPNSPPKPSPHVLGPFRMRDAYRGSGSDEALIKTISRRSQVNSSDESVNGQENDYKDQISSGLHDGSDWSYSNSTVRVLEDNLLGCSTGCESIRVKGSVDLGSLSLEPENIARVVPGRIMAVRIFPSTEMTIIAAGNKFGDVGFWDVESRNEDRDGIYLYHPHTAPVSGILVQPFSLSKIYTSSYDGLVRLMDVEKEVFDLIYSSNDAIFSLSQQPNDANSIYFSEGNGVVKMCDVRVGNTSASWNLHENRINSVDFNSANASIMATSSTEGTAGVWDLRKMHVDKPKALKMVCHRRSVQSAYFSPSGNCLATTSFDNNVALLSGANFEDISMIRHDNQTGRWISSFRAVWGWNDSYIYVGNMKRGVDVLCTTQKRIIFTLQSQHASAIPCRFDAHPHKIGMLAGATSGGQIYIWTAPS</sequence>
<dbReference type="Proteomes" id="UP001279734">
    <property type="component" value="Unassembled WGS sequence"/>
</dbReference>
<evidence type="ECO:0000256" key="2">
    <source>
        <dbReference type="ARBA" id="ARBA00005434"/>
    </source>
</evidence>
<dbReference type="Gene3D" id="2.130.10.10">
    <property type="entry name" value="YVTN repeat-like/Quinoprotein amine dehydrogenase"/>
    <property type="match status" value="1"/>
</dbReference>
<feature type="region of interest" description="Disordered" evidence="7">
    <location>
        <begin position="41"/>
        <end position="113"/>
    </location>
</feature>
<reference evidence="8" key="1">
    <citation type="submission" date="2023-05" db="EMBL/GenBank/DDBJ databases">
        <title>Nepenthes gracilis genome sequencing.</title>
        <authorList>
            <person name="Fukushima K."/>
        </authorList>
    </citation>
    <scope>NUCLEOTIDE SEQUENCE</scope>
    <source>
        <strain evidence="8">SING2019-196</strain>
    </source>
</reference>
<gene>
    <name evidence="8" type="ORF">Nepgr_022430</name>
</gene>
<keyword evidence="9" id="KW-1185">Reference proteome</keyword>
<dbReference type="InterPro" id="IPR015943">
    <property type="entry name" value="WD40/YVTN_repeat-like_dom_sf"/>
</dbReference>
<feature type="compositionally biased region" description="Basic and acidic residues" evidence="7">
    <location>
        <begin position="43"/>
        <end position="64"/>
    </location>
</feature>
<evidence type="ECO:0000256" key="4">
    <source>
        <dbReference type="ARBA" id="ARBA00022574"/>
    </source>
</evidence>
<keyword evidence="5" id="KW-0677">Repeat</keyword>
<evidence type="ECO:0000256" key="7">
    <source>
        <dbReference type="SAM" id="MobiDB-lite"/>
    </source>
</evidence>
<dbReference type="PANTHER" id="PTHR14773">
    <property type="entry name" value="WD REPEAT-CONTAINING PROTEIN 76"/>
    <property type="match status" value="1"/>
</dbReference>
<dbReference type="GO" id="GO:0005634">
    <property type="term" value="C:nucleus"/>
    <property type="evidence" value="ECO:0007669"/>
    <property type="project" value="TreeGrafter"/>
</dbReference>
<dbReference type="GO" id="GO:2000001">
    <property type="term" value="P:regulation of DNA damage checkpoint"/>
    <property type="evidence" value="ECO:0007669"/>
    <property type="project" value="TreeGrafter"/>
</dbReference>
<dbReference type="PANTHER" id="PTHR14773:SF0">
    <property type="entry name" value="WD REPEAT-CONTAINING PROTEIN 76"/>
    <property type="match status" value="1"/>
</dbReference>